<comment type="cofactor">
    <cofactor evidence="2">
        <name>Mg(2+)</name>
        <dbReference type="ChEBI" id="CHEBI:18420"/>
    </cofactor>
</comment>
<keyword evidence="5" id="KW-0479">Metal-binding</keyword>
<dbReference type="InterPro" id="IPR000222">
    <property type="entry name" value="PP2C_BS"/>
</dbReference>
<proteinExistence type="inferred from homology"/>
<protein>
    <recommendedName>
        <fullName evidence="4">protein-serine/threonine phosphatase</fullName>
        <ecNumber evidence="4">3.1.3.16</ecNumber>
    </recommendedName>
</protein>
<dbReference type="EMBL" id="CM017658">
    <property type="protein sequence ID" value="TYI62503.1"/>
    <property type="molecule type" value="Genomic_DNA"/>
</dbReference>
<dbReference type="Pfam" id="PF00481">
    <property type="entry name" value="PP2C"/>
    <property type="match status" value="1"/>
</dbReference>
<dbReference type="SMART" id="SM00332">
    <property type="entry name" value="PP2Cc"/>
    <property type="match status" value="1"/>
</dbReference>
<evidence type="ECO:0000256" key="12">
    <source>
        <dbReference type="RuleBase" id="RU003465"/>
    </source>
</evidence>
<dbReference type="GO" id="GO:0046872">
    <property type="term" value="F:metal ion binding"/>
    <property type="evidence" value="ECO:0007669"/>
    <property type="project" value="UniProtKB-KW"/>
</dbReference>
<dbReference type="Gene3D" id="3.60.40.10">
    <property type="entry name" value="PPM-type phosphatase domain"/>
    <property type="match status" value="1"/>
</dbReference>
<evidence type="ECO:0000256" key="11">
    <source>
        <dbReference type="ARBA" id="ARBA00048336"/>
    </source>
</evidence>
<evidence type="ECO:0000256" key="7">
    <source>
        <dbReference type="ARBA" id="ARBA00022842"/>
    </source>
</evidence>
<evidence type="ECO:0000256" key="3">
    <source>
        <dbReference type="ARBA" id="ARBA00006702"/>
    </source>
</evidence>
<dbReference type="GO" id="GO:0016020">
    <property type="term" value="C:membrane"/>
    <property type="evidence" value="ECO:0007669"/>
    <property type="project" value="UniProtKB-ARBA"/>
</dbReference>
<organism evidence="14 15">
    <name type="scientific">Gossypium mustelinum</name>
    <name type="common">Cotton</name>
    <name type="synonym">Gossypium caicoense</name>
    <dbReference type="NCBI Taxonomy" id="34275"/>
    <lineage>
        <taxon>Eukaryota</taxon>
        <taxon>Viridiplantae</taxon>
        <taxon>Streptophyta</taxon>
        <taxon>Embryophyta</taxon>
        <taxon>Tracheophyta</taxon>
        <taxon>Spermatophyta</taxon>
        <taxon>Magnoliopsida</taxon>
        <taxon>eudicotyledons</taxon>
        <taxon>Gunneridae</taxon>
        <taxon>Pentapetalae</taxon>
        <taxon>rosids</taxon>
        <taxon>malvids</taxon>
        <taxon>Malvales</taxon>
        <taxon>Malvaceae</taxon>
        <taxon>Malvoideae</taxon>
        <taxon>Gossypium</taxon>
    </lineage>
</organism>
<keyword evidence="15" id="KW-1185">Reference proteome</keyword>
<keyword evidence="6 12" id="KW-0378">Hydrolase</keyword>
<keyword evidence="8 12" id="KW-0904">Protein phosphatase</keyword>
<comment type="similarity">
    <text evidence="3 12">Belongs to the PP2C family.</text>
</comment>
<dbReference type="FunFam" id="3.60.40.10:FF:000008">
    <property type="entry name" value="Phosphatase 2C family protein"/>
    <property type="match status" value="1"/>
</dbReference>
<comment type="catalytic activity">
    <reaction evidence="11">
        <text>O-phospho-L-threonyl-[protein] + H2O = L-threonyl-[protein] + phosphate</text>
        <dbReference type="Rhea" id="RHEA:47004"/>
        <dbReference type="Rhea" id="RHEA-COMP:11060"/>
        <dbReference type="Rhea" id="RHEA-COMP:11605"/>
        <dbReference type="ChEBI" id="CHEBI:15377"/>
        <dbReference type="ChEBI" id="CHEBI:30013"/>
        <dbReference type="ChEBI" id="CHEBI:43474"/>
        <dbReference type="ChEBI" id="CHEBI:61977"/>
        <dbReference type="EC" id="3.1.3.16"/>
    </reaction>
</comment>
<evidence type="ECO:0000256" key="6">
    <source>
        <dbReference type="ARBA" id="ARBA00022801"/>
    </source>
</evidence>
<dbReference type="Proteomes" id="UP000323597">
    <property type="component" value="Chromosome D10"/>
</dbReference>
<name>A0A5D2TDP4_GOSMU</name>
<evidence type="ECO:0000256" key="5">
    <source>
        <dbReference type="ARBA" id="ARBA00022723"/>
    </source>
</evidence>
<evidence type="ECO:0000256" key="2">
    <source>
        <dbReference type="ARBA" id="ARBA00001946"/>
    </source>
</evidence>
<dbReference type="AlphaFoldDB" id="A0A5D2TDP4"/>
<evidence type="ECO:0000256" key="9">
    <source>
        <dbReference type="ARBA" id="ARBA00023211"/>
    </source>
</evidence>
<evidence type="ECO:0000256" key="8">
    <source>
        <dbReference type="ARBA" id="ARBA00022912"/>
    </source>
</evidence>
<reference evidence="14 15" key="1">
    <citation type="submission" date="2019-07" db="EMBL/GenBank/DDBJ databases">
        <title>WGS assembly of Gossypium mustelinum.</title>
        <authorList>
            <person name="Chen Z.J."/>
            <person name="Sreedasyam A."/>
            <person name="Ando A."/>
            <person name="Song Q."/>
            <person name="De L."/>
            <person name="Hulse-Kemp A."/>
            <person name="Ding M."/>
            <person name="Ye W."/>
            <person name="Kirkbride R."/>
            <person name="Jenkins J."/>
            <person name="Plott C."/>
            <person name="Lovell J."/>
            <person name="Lin Y.-M."/>
            <person name="Vaughn R."/>
            <person name="Liu B."/>
            <person name="Li W."/>
            <person name="Simpson S."/>
            <person name="Scheffler B."/>
            <person name="Saski C."/>
            <person name="Grover C."/>
            <person name="Hu G."/>
            <person name="Conover J."/>
            <person name="Carlson J."/>
            <person name="Shu S."/>
            <person name="Boston L."/>
            <person name="Williams M."/>
            <person name="Peterson D."/>
            <person name="Mcgee K."/>
            <person name="Jones D."/>
            <person name="Wendel J."/>
            <person name="Stelly D."/>
            <person name="Grimwood J."/>
            <person name="Schmutz J."/>
        </authorList>
    </citation>
    <scope>NUCLEOTIDE SEQUENCE [LARGE SCALE GENOMIC DNA]</scope>
    <source>
        <strain evidence="14">1408120.09</strain>
    </source>
</reference>
<evidence type="ECO:0000256" key="4">
    <source>
        <dbReference type="ARBA" id="ARBA00013081"/>
    </source>
</evidence>
<sequence>MISGSLMRMMPPCWRPSVEGEDSSGGDDANGTVDGLLWYKDLGDHVTGEFSMAVIQANNLLEDHSQLESGPLSLYESGPHGTFVGIYDGHGGPATARFINEHLFGYIKKFTTENGGMSADVINKAFLATEEDFLALVRKKWLNDPHMASVGSCCLVGIVCSGMLYIANAGDSRVVLGRLDNTYKEVKAVPLSSEHNASVESVREELRSLHPNDPQIVVLKHTVWRVKGIIQISRSIGDAYLKSAEFNRDPLLPKFRVPEPFDKPILSAEPETLVQKLDPEDQFLIFASDGLWEHLSSQEAVDIVNTCPRNGIARKLVKAALRVASKKREMRYSDLKKIDRGVRRHFHDDITVIVLFLDFHLISQSYWQGPLVSIRGGVGVSGHGIC</sequence>
<dbReference type="PANTHER" id="PTHR47992">
    <property type="entry name" value="PROTEIN PHOSPHATASE"/>
    <property type="match status" value="1"/>
</dbReference>
<evidence type="ECO:0000256" key="10">
    <source>
        <dbReference type="ARBA" id="ARBA00047761"/>
    </source>
</evidence>
<evidence type="ECO:0000313" key="15">
    <source>
        <dbReference type="Proteomes" id="UP000323597"/>
    </source>
</evidence>
<keyword evidence="7" id="KW-0460">Magnesium</keyword>
<dbReference type="SUPFAM" id="SSF81606">
    <property type="entry name" value="PP2C-like"/>
    <property type="match status" value="1"/>
</dbReference>
<comment type="catalytic activity">
    <reaction evidence="10">
        <text>O-phospho-L-seryl-[protein] + H2O = L-seryl-[protein] + phosphate</text>
        <dbReference type="Rhea" id="RHEA:20629"/>
        <dbReference type="Rhea" id="RHEA-COMP:9863"/>
        <dbReference type="Rhea" id="RHEA-COMP:11604"/>
        <dbReference type="ChEBI" id="CHEBI:15377"/>
        <dbReference type="ChEBI" id="CHEBI:29999"/>
        <dbReference type="ChEBI" id="CHEBI:43474"/>
        <dbReference type="ChEBI" id="CHEBI:83421"/>
        <dbReference type="EC" id="3.1.3.16"/>
    </reaction>
</comment>
<comment type="cofactor">
    <cofactor evidence="1">
        <name>Mn(2+)</name>
        <dbReference type="ChEBI" id="CHEBI:29035"/>
    </cofactor>
</comment>
<gene>
    <name evidence="14" type="ORF">E1A91_D10G248200v1</name>
</gene>
<evidence type="ECO:0000259" key="13">
    <source>
        <dbReference type="PROSITE" id="PS51746"/>
    </source>
</evidence>
<accession>A0A5D2TDP4</accession>
<dbReference type="CDD" id="cd00143">
    <property type="entry name" value="PP2Cc"/>
    <property type="match status" value="1"/>
</dbReference>
<dbReference type="InterPro" id="IPR001932">
    <property type="entry name" value="PPM-type_phosphatase-like_dom"/>
</dbReference>
<dbReference type="PROSITE" id="PS01032">
    <property type="entry name" value="PPM_1"/>
    <property type="match status" value="1"/>
</dbReference>
<dbReference type="InterPro" id="IPR036457">
    <property type="entry name" value="PPM-type-like_dom_sf"/>
</dbReference>
<keyword evidence="9" id="KW-0464">Manganese</keyword>
<dbReference type="InterPro" id="IPR015655">
    <property type="entry name" value="PP2C"/>
</dbReference>
<dbReference type="GO" id="GO:0004722">
    <property type="term" value="F:protein serine/threonine phosphatase activity"/>
    <property type="evidence" value="ECO:0007669"/>
    <property type="project" value="UniProtKB-EC"/>
</dbReference>
<evidence type="ECO:0000256" key="1">
    <source>
        <dbReference type="ARBA" id="ARBA00001936"/>
    </source>
</evidence>
<dbReference type="PROSITE" id="PS51746">
    <property type="entry name" value="PPM_2"/>
    <property type="match status" value="1"/>
</dbReference>
<feature type="domain" description="PPM-type phosphatase" evidence="13">
    <location>
        <begin position="46"/>
        <end position="357"/>
    </location>
</feature>
<dbReference type="EC" id="3.1.3.16" evidence="4"/>
<evidence type="ECO:0000313" key="14">
    <source>
        <dbReference type="EMBL" id="TYI62503.1"/>
    </source>
</evidence>